<dbReference type="AlphaFoldDB" id="G8ZSE1"/>
<keyword evidence="5" id="KW-1185">Reference proteome</keyword>
<dbReference type="GO" id="GO:0000139">
    <property type="term" value="C:Golgi membrane"/>
    <property type="evidence" value="ECO:0007669"/>
    <property type="project" value="EnsemblFungi"/>
</dbReference>
<feature type="compositionally biased region" description="Polar residues" evidence="1">
    <location>
        <begin position="126"/>
        <end position="137"/>
    </location>
</feature>
<dbReference type="InterPro" id="IPR000904">
    <property type="entry name" value="Sec7_dom"/>
</dbReference>
<feature type="compositionally biased region" description="Basic residues" evidence="1">
    <location>
        <begin position="34"/>
        <end position="44"/>
    </location>
</feature>
<dbReference type="SMART" id="SM00222">
    <property type="entry name" value="Sec7"/>
    <property type="match status" value="1"/>
</dbReference>
<dbReference type="Proteomes" id="UP000005627">
    <property type="component" value="Chromosome 3"/>
</dbReference>
<dbReference type="GO" id="GO:0034067">
    <property type="term" value="P:protein localization to Golgi apparatus"/>
    <property type="evidence" value="ECO:0007669"/>
    <property type="project" value="EnsemblFungi"/>
</dbReference>
<evidence type="ECO:0000256" key="1">
    <source>
        <dbReference type="SAM" id="MobiDB-lite"/>
    </source>
</evidence>
<dbReference type="STRING" id="1076872.G8ZSE1"/>
<feature type="region of interest" description="Disordered" evidence="1">
    <location>
        <begin position="367"/>
        <end position="387"/>
    </location>
</feature>
<name>G8ZSE1_TORDE</name>
<sequence length="1049" mass="118293">MNQSIATLIKLKLFHGGHPHNVDVVDEETGEKKERKHKSKHGRRNVSSPVRMSRTSHELHRLNSIGEEVKATPSSGDSSGEDIQENKPSHGKRQSKLRSLKNKITLSDLTFKSPSSSPQRPLPTVSARTTQVRSVTTPLELPSHPSSKSSLDYQRNSQEVRTVNRPPSNAESVGSVPSVKVFSSQVKNGNLNSTSTASSVRFSKANSRSNVTFPVNQLSKSETTTSFCHARSGSVEVKSTKVRSTPIGRRRSRTVDASDYIQTGKQSPQAASGSNDLISSISTHLRRSRSNSLASRSPIMRSQNSSHLQFSSITAAQGTALPTPPRLSAGSIPFPVPQNAGQPPISRRSSSIANAFSSLVNLRSSSASSMKGTSSKTITPKFDTTLRDLPTPPEPLQSESEKEFLVRLAPFGKFIAVILCEKNDPFKLQCMKSYLTNYFDFDYDPLDISMRKLLMFLELPKESQQIDRLLTIFAAVYYESQEAVEEICPWTNENQVYFASFSLLMLHTDYFNHHNRYKMTKSEFIELVHDDTESDGYKIPKPILAYYYDNTVAKESPKFDFSSAHQSLSTSDASVQDSTPSTQTLSVYSPIDIIQASESILYDDHIPVSTGFHGRVSSNSYSSYFPHIPTSTSSSSASVIQDDIDVYSHILEDSLAEIDMTPEVEKFWDDNCLLRTLTHDRNKYSKYFSILKEVKGGYIKVHKSDLSRIALTNFEILNETDDDYRYLKIVQMGEIYELTINKKFSIVGAVNKICWKREYAILTSCGLLVFDNMDWINPTLVSDVQSNTSNYIIEYKPGASMIPASPINCNGLFAIRKEEEVTRSGCHQFQILDEDDNQPDLGGTATDNILYLHGSQKVFAWKCANQYERENWIDSINLMAAFDNCFYDQGCLLNSIVAMRKVSMEERTIRLETAMKEKARKLRELQGLLPFYRQAMPLCSKTRSELRGHIKQLAVKMDWLVYEIKRNEVYLAIIQKVKEHFKRFLSQRSEDDKLVSRNITSPINESFIFNEELYPAYLAEDSFASKESLTLDNTKFFSKEYGQISDQYA</sequence>
<dbReference type="eggNOG" id="KOG0929">
    <property type="taxonomic scope" value="Eukaryota"/>
</dbReference>
<dbReference type="PROSITE" id="PS50003">
    <property type="entry name" value="PH_DOMAIN"/>
    <property type="match status" value="1"/>
</dbReference>
<dbReference type="PROSITE" id="PS50190">
    <property type="entry name" value="SEC7"/>
    <property type="match status" value="1"/>
</dbReference>
<dbReference type="Gene3D" id="1.10.1000.11">
    <property type="entry name" value="Arf Nucleotide-binding Site Opener,domain 2"/>
    <property type="match status" value="1"/>
</dbReference>
<accession>G8ZSE1</accession>
<dbReference type="HOGENOM" id="CLU_008280_0_0_1"/>
<organism evidence="4 5">
    <name type="scientific">Torulaspora delbrueckii</name>
    <name type="common">Yeast</name>
    <name type="synonym">Candida colliculosa</name>
    <dbReference type="NCBI Taxonomy" id="4950"/>
    <lineage>
        <taxon>Eukaryota</taxon>
        <taxon>Fungi</taxon>
        <taxon>Dikarya</taxon>
        <taxon>Ascomycota</taxon>
        <taxon>Saccharomycotina</taxon>
        <taxon>Saccharomycetes</taxon>
        <taxon>Saccharomycetales</taxon>
        <taxon>Saccharomycetaceae</taxon>
        <taxon>Torulaspora</taxon>
    </lineage>
</organism>
<protein>
    <recommendedName>
        <fullName evidence="6">SEC7 domain-containing protein</fullName>
    </recommendedName>
</protein>
<feature type="region of interest" description="Disordered" evidence="1">
    <location>
        <begin position="17"/>
        <end position="176"/>
    </location>
</feature>
<evidence type="ECO:0008006" key="6">
    <source>
        <dbReference type="Google" id="ProtNLM"/>
    </source>
</evidence>
<dbReference type="RefSeq" id="XP_003680644.1">
    <property type="nucleotide sequence ID" value="XM_003680596.1"/>
</dbReference>
<dbReference type="KEGG" id="tdl:TDEL_0C05440"/>
<dbReference type="InParanoid" id="G8ZSE1"/>
<dbReference type="GO" id="GO:0006887">
    <property type="term" value="P:exocytosis"/>
    <property type="evidence" value="ECO:0007669"/>
    <property type="project" value="EnsemblFungi"/>
</dbReference>
<feature type="compositionally biased region" description="Polar residues" evidence="1">
    <location>
        <begin position="144"/>
        <end position="172"/>
    </location>
</feature>
<reference evidence="4 5" key="1">
    <citation type="journal article" date="2011" name="Proc. Natl. Acad. Sci. U.S.A.">
        <title>Evolutionary erosion of yeast sex chromosomes by mating-type switching accidents.</title>
        <authorList>
            <person name="Gordon J.L."/>
            <person name="Armisen D."/>
            <person name="Proux-Wera E."/>
            <person name="Oheigeartaigh S.S."/>
            <person name="Byrne K.P."/>
            <person name="Wolfe K.H."/>
        </authorList>
    </citation>
    <scope>NUCLEOTIDE SEQUENCE [LARGE SCALE GENOMIC DNA]</scope>
    <source>
        <strain evidence="5">ATCC 10662 / CBS 1146 / NBRC 0425 / NCYC 2629 / NRRL Y-866</strain>
    </source>
</reference>
<feature type="domain" description="SEC7" evidence="3">
    <location>
        <begin position="435"/>
        <end position="554"/>
    </location>
</feature>
<feature type="domain" description="PH" evidence="2">
    <location>
        <begin position="743"/>
        <end position="881"/>
    </location>
</feature>
<gene>
    <name evidence="4" type="primary">TDEL0C05440</name>
    <name evidence="4" type="ORF">TDEL_0C05440</name>
</gene>
<dbReference type="SUPFAM" id="SSF48425">
    <property type="entry name" value="Sec7 domain"/>
    <property type="match status" value="1"/>
</dbReference>
<dbReference type="GeneID" id="11500768"/>
<dbReference type="PANTHER" id="PTHR10663">
    <property type="entry name" value="GUANYL-NUCLEOTIDE EXCHANGE FACTOR"/>
    <property type="match status" value="1"/>
</dbReference>
<feature type="compositionally biased region" description="Polar residues" evidence="1">
    <location>
        <begin position="260"/>
        <end position="283"/>
    </location>
</feature>
<dbReference type="PANTHER" id="PTHR10663:SF405">
    <property type="entry name" value="ARF GUANINE NUCLEOTIDE EXCHANGE FACTOR SYT1"/>
    <property type="match status" value="1"/>
</dbReference>
<dbReference type="OrthoDB" id="430364at2759"/>
<dbReference type="InterPro" id="IPR001849">
    <property type="entry name" value="PH_domain"/>
</dbReference>
<evidence type="ECO:0000259" key="2">
    <source>
        <dbReference type="PROSITE" id="PS50003"/>
    </source>
</evidence>
<dbReference type="GO" id="GO:0005085">
    <property type="term" value="F:guanyl-nucleotide exchange factor activity"/>
    <property type="evidence" value="ECO:0007669"/>
    <property type="project" value="EnsemblFungi"/>
</dbReference>
<feature type="compositionally biased region" description="Polar residues" evidence="1">
    <location>
        <begin position="102"/>
        <end position="119"/>
    </location>
</feature>
<dbReference type="InterPro" id="IPR035999">
    <property type="entry name" value="Sec7_dom_sf"/>
</dbReference>
<evidence type="ECO:0000313" key="4">
    <source>
        <dbReference type="EMBL" id="CCE91433.1"/>
    </source>
</evidence>
<feature type="region of interest" description="Disordered" evidence="1">
    <location>
        <begin position="238"/>
        <end position="306"/>
    </location>
</feature>
<proteinExistence type="predicted"/>
<dbReference type="Pfam" id="PF01369">
    <property type="entry name" value="Sec7"/>
    <property type="match status" value="1"/>
</dbReference>
<evidence type="ECO:0000313" key="5">
    <source>
        <dbReference type="Proteomes" id="UP000005627"/>
    </source>
</evidence>
<dbReference type="GO" id="GO:0032014">
    <property type="term" value="P:positive regulation of ARF protein signal transduction"/>
    <property type="evidence" value="ECO:0007669"/>
    <property type="project" value="EnsemblFungi"/>
</dbReference>
<feature type="compositionally biased region" description="Basic residues" evidence="1">
    <location>
        <begin position="89"/>
        <end position="101"/>
    </location>
</feature>
<dbReference type="EMBL" id="HE616744">
    <property type="protein sequence ID" value="CCE91433.1"/>
    <property type="molecule type" value="Genomic_DNA"/>
</dbReference>
<evidence type="ECO:0000259" key="3">
    <source>
        <dbReference type="PROSITE" id="PS50190"/>
    </source>
</evidence>
<dbReference type="FunCoup" id="G8ZSE1">
    <property type="interactions" value="30"/>
</dbReference>
<dbReference type="GO" id="GO:0034976">
    <property type="term" value="P:response to endoplasmic reticulum stress"/>
    <property type="evidence" value="ECO:0007669"/>
    <property type="project" value="EnsemblFungi"/>
</dbReference>
<dbReference type="InterPro" id="IPR023394">
    <property type="entry name" value="Sec7_C_sf"/>
</dbReference>